<dbReference type="EMBL" id="MKIP01000059">
    <property type="protein sequence ID" value="OLP57744.1"/>
    <property type="molecule type" value="Genomic_DNA"/>
</dbReference>
<proteinExistence type="predicted"/>
<reference evidence="2 3" key="1">
    <citation type="submission" date="2016-09" db="EMBL/GenBank/DDBJ databases">
        <title>Rhizobium sp. nov., a novel species isolated from the rice rhizosphere.</title>
        <authorList>
            <person name="Zhao J."/>
            <person name="Zhang X."/>
        </authorList>
    </citation>
    <scope>NUCLEOTIDE SEQUENCE [LARGE SCALE GENOMIC DNA]</scope>
    <source>
        <strain evidence="2 3">1.7048</strain>
    </source>
</reference>
<dbReference type="AlphaFoldDB" id="A0A1Q9AQQ4"/>
<evidence type="ECO:0000313" key="2">
    <source>
        <dbReference type="EMBL" id="OLP57744.1"/>
    </source>
</evidence>
<sequence length="120" mass="12493">MLIQAFSLTARSAAQAEDSVTITLAAGSIMDRLRLQPTIGQTPDFDGIDGAYRWTASVRALPIGEAGADEAGSGGDRLGRAPSGTPAQAMNPITLYKIDLDVQSPSGRHLQLASLLAKAE</sequence>
<dbReference type="Proteomes" id="UP000186364">
    <property type="component" value="Unassembled WGS sequence"/>
</dbReference>
<accession>A0A1Q9AQQ4</accession>
<evidence type="ECO:0000256" key="1">
    <source>
        <dbReference type="SAM" id="MobiDB-lite"/>
    </source>
</evidence>
<comment type="caution">
    <text evidence="2">The sequence shown here is derived from an EMBL/GenBank/DDBJ whole genome shotgun (WGS) entry which is preliminary data.</text>
</comment>
<keyword evidence="3" id="KW-1185">Reference proteome</keyword>
<gene>
    <name evidence="2" type="ORF">BJF93_12815</name>
</gene>
<protein>
    <submittedName>
        <fullName evidence="2">Uncharacterized protein</fullName>
    </submittedName>
</protein>
<name>A0A1Q9AQQ4_9HYPH</name>
<evidence type="ECO:0000313" key="3">
    <source>
        <dbReference type="Proteomes" id="UP000186364"/>
    </source>
</evidence>
<feature type="region of interest" description="Disordered" evidence="1">
    <location>
        <begin position="65"/>
        <end position="88"/>
    </location>
</feature>
<organism evidence="2 3">
    <name type="scientific">Xaviernesmea oryzae</name>
    <dbReference type="NCBI Taxonomy" id="464029"/>
    <lineage>
        <taxon>Bacteria</taxon>
        <taxon>Pseudomonadati</taxon>
        <taxon>Pseudomonadota</taxon>
        <taxon>Alphaproteobacteria</taxon>
        <taxon>Hyphomicrobiales</taxon>
        <taxon>Rhizobiaceae</taxon>
        <taxon>Rhizobium/Agrobacterium group</taxon>
        <taxon>Xaviernesmea</taxon>
    </lineage>
</organism>